<dbReference type="Gene3D" id="3.40.630.30">
    <property type="match status" value="1"/>
</dbReference>
<accession>A0A165CF45</accession>
<dbReference type="InParanoid" id="A0A165CF45"/>
<dbReference type="OrthoDB" id="3794209at2759"/>
<evidence type="ECO:0000313" key="1">
    <source>
        <dbReference type="EMBL" id="KZV82352.1"/>
    </source>
</evidence>
<keyword evidence="2" id="KW-1185">Reference proteome</keyword>
<organism evidence="1 2">
    <name type="scientific">Exidia glandulosa HHB12029</name>
    <dbReference type="NCBI Taxonomy" id="1314781"/>
    <lineage>
        <taxon>Eukaryota</taxon>
        <taxon>Fungi</taxon>
        <taxon>Dikarya</taxon>
        <taxon>Basidiomycota</taxon>
        <taxon>Agaricomycotina</taxon>
        <taxon>Agaricomycetes</taxon>
        <taxon>Auriculariales</taxon>
        <taxon>Exidiaceae</taxon>
        <taxon>Exidia</taxon>
    </lineage>
</organism>
<dbReference type="AlphaFoldDB" id="A0A165CF45"/>
<dbReference type="InterPro" id="IPR016181">
    <property type="entry name" value="Acyl_CoA_acyltransferase"/>
</dbReference>
<dbReference type="Proteomes" id="UP000077266">
    <property type="component" value="Unassembled WGS sequence"/>
</dbReference>
<gene>
    <name evidence="1" type="ORF">EXIGLDRAFT_778673</name>
</gene>
<name>A0A165CF45_EXIGL</name>
<sequence length="191" mass="22099">MFDPSPSQLPIVNGRPTTLHRLTYEELKQHTYHRTSHQATRNGERVQEATQLIEEMDESAITYILTSESTIVVSLSDQKYDPQKSHDPEDPFVGVMYQNLETVGQSSRTIRTLVTDPSLMGQGIASWFLQYSELQITELHGDVQLMPQTIYEINGRYYEKRGWKTGARFWNSPEGYTIVRMEKVIRLVERS</sequence>
<protein>
    <recommendedName>
        <fullName evidence="3">N-acetyltransferase domain-containing protein</fullName>
    </recommendedName>
</protein>
<reference evidence="1 2" key="1">
    <citation type="journal article" date="2016" name="Mol. Biol. Evol.">
        <title>Comparative Genomics of Early-Diverging Mushroom-Forming Fungi Provides Insights into the Origins of Lignocellulose Decay Capabilities.</title>
        <authorList>
            <person name="Nagy L.G."/>
            <person name="Riley R."/>
            <person name="Tritt A."/>
            <person name="Adam C."/>
            <person name="Daum C."/>
            <person name="Floudas D."/>
            <person name="Sun H."/>
            <person name="Yadav J.S."/>
            <person name="Pangilinan J."/>
            <person name="Larsson K.H."/>
            <person name="Matsuura K."/>
            <person name="Barry K."/>
            <person name="Labutti K."/>
            <person name="Kuo R."/>
            <person name="Ohm R.A."/>
            <person name="Bhattacharya S.S."/>
            <person name="Shirouzu T."/>
            <person name="Yoshinaga Y."/>
            <person name="Martin F.M."/>
            <person name="Grigoriev I.V."/>
            <person name="Hibbett D.S."/>
        </authorList>
    </citation>
    <scope>NUCLEOTIDE SEQUENCE [LARGE SCALE GENOMIC DNA]</scope>
    <source>
        <strain evidence="1 2">HHB12029</strain>
    </source>
</reference>
<evidence type="ECO:0008006" key="3">
    <source>
        <dbReference type="Google" id="ProtNLM"/>
    </source>
</evidence>
<dbReference type="SUPFAM" id="SSF55729">
    <property type="entry name" value="Acyl-CoA N-acyltransferases (Nat)"/>
    <property type="match status" value="1"/>
</dbReference>
<dbReference type="EMBL" id="KV426329">
    <property type="protein sequence ID" value="KZV82352.1"/>
    <property type="molecule type" value="Genomic_DNA"/>
</dbReference>
<proteinExistence type="predicted"/>
<evidence type="ECO:0000313" key="2">
    <source>
        <dbReference type="Proteomes" id="UP000077266"/>
    </source>
</evidence>